<dbReference type="InterPro" id="IPR043504">
    <property type="entry name" value="Peptidase_S1_PA_chymotrypsin"/>
</dbReference>
<name>A0ABN7SAF6_OIKDI</name>
<organism evidence="3 4">
    <name type="scientific">Oikopleura dioica</name>
    <name type="common">Tunicate</name>
    <dbReference type="NCBI Taxonomy" id="34765"/>
    <lineage>
        <taxon>Eukaryota</taxon>
        <taxon>Metazoa</taxon>
        <taxon>Chordata</taxon>
        <taxon>Tunicata</taxon>
        <taxon>Appendicularia</taxon>
        <taxon>Copelata</taxon>
        <taxon>Oikopleuridae</taxon>
        <taxon>Oikopleura</taxon>
    </lineage>
</organism>
<gene>
    <name evidence="3" type="ORF">OKIOD_LOCUS4946</name>
</gene>
<evidence type="ECO:0000259" key="2">
    <source>
        <dbReference type="Pfam" id="PF00089"/>
    </source>
</evidence>
<dbReference type="PANTHER" id="PTHR24253:SF153">
    <property type="entry name" value="SERINE PROTEASE HEPSIN"/>
    <property type="match status" value="1"/>
</dbReference>
<feature type="domain" description="Peptidase S1" evidence="2">
    <location>
        <begin position="55"/>
        <end position="96"/>
    </location>
</feature>
<accession>A0ABN7SAF6</accession>
<keyword evidence="4" id="KW-1185">Reference proteome</keyword>
<dbReference type="PANTHER" id="PTHR24253">
    <property type="entry name" value="TRANSMEMBRANE PROTEASE SERINE"/>
    <property type="match status" value="1"/>
</dbReference>
<proteinExistence type="predicted"/>
<dbReference type="PROSITE" id="PS00134">
    <property type="entry name" value="TRYPSIN_HIS"/>
    <property type="match status" value="1"/>
</dbReference>
<evidence type="ECO:0000313" key="4">
    <source>
        <dbReference type="Proteomes" id="UP001158576"/>
    </source>
</evidence>
<dbReference type="InterPro" id="IPR009003">
    <property type="entry name" value="Peptidase_S1_PA"/>
</dbReference>
<dbReference type="SUPFAM" id="SSF50494">
    <property type="entry name" value="Trypsin-like serine proteases"/>
    <property type="match status" value="1"/>
</dbReference>
<evidence type="ECO:0000256" key="1">
    <source>
        <dbReference type="ARBA" id="ARBA00023157"/>
    </source>
</evidence>
<dbReference type="InterPro" id="IPR001254">
    <property type="entry name" value="Trypsin_dom"/>
</dbReference>
<dbReference type="Pfam" id="PF00089">
    <property type="entry name" value="Trypsin"/>
    <property type="match status" value="1"/>
</dbReference>
<dbReference type="Proteomes" id="UP001158576">
    <property type="component" value="Chromosome XSR"/>
</dbReference>
<sequence length="105" mass="11524">MRLLPALFAFSDAGRRNWLRNSQRNLGSFMSDVQQNCGAPSAASNRWMGMLGEKIVGGQSIFDEKAWPWLVSIDGNCGGSLIDDRHVLTAAHCVDLSVWSTLLSI</sequence>
<keyword evidence="1" id="KW-1015">Disulfide bond</keyword>
<protein>
    <submittedName>
        <fullName evidence="3">Oidioi.mRNA.OKI2018_I69.XSR.g13388.t1.cds</fullName>
    </submittedName>
</protein>
<dbReference type="InterPro" id="IPR018114">
    <property type="entry name" value="TRYPSIN_HIS"/>
</dbReference>
<dbReference type="EMBL" id="OU015569">
    <property type="protein sequence ID" value="CAG5094250.1"/>
    <property type="molecule type" value="Genomic_DNA"/>
</dbReference>
<reference evidence="3 4" key="1">
    <citation type="submission" date="2021-04" db="EMBL/GenBank/DDBJ databases">
        <authorList>
            <person name="Bliznina A."/>
        </authorList>
    </citation>
    <scope>NUCLEOTIDE SEQUENCE [LARGE SCALE GENOMIC DNA]</scope>
</reference>
<evidence type="ECO:0000313" key="3">
    <source>
        <dbReference type="EMBL" id="CAG5094250.1"/>
    </source>
</evidence>
<dbReference type="Gene3D" id="2.40.10.10">
    <property type="entry name" value="Trypsin-like serine proteases"/>
    <property type="match status" value="1"/>
</dbReference>